<reference evidence="2" key="1">
    <citation type="submission" date="2015-01" db="EMBL/GenBank/DDBJ databases">
        <authorList>
            <person name="Aksoy S."/>
            <person name="Warren W."/>
            <person name="Wilson R.K."/>
        </authorList>
    </citation>
    <scope>NUCLEOTIDE SEQUENCE [LARGE SCALE GENOMIC DNA]</scope>
    <source>
        <strain evidence="2">IAEA</strain>
    </source>
</reference>
<reference evidence="1" key="2">
    <citation type="submission" date="2020-05" db="UniProtKB">
        <authorList>
            <consortium name="EnsemblMetazoa"/>
        </authorList>
    </citation>
    <scope>IDENTIFICATION</scope>
    <source>
        <strain evidence="1">IAEA</strain>
    </source>
</reference>
<protein>
    <submittedName>
        <fullName evidence="1">Uncharacterized protein</fullName>
    </submittedName>
</protein>
<organism evidence="1 2">
    <name type="scientific">Glossina palpalis gambiensis</name>
    <dbReference type="NCBI Taxonomy" id="67801"/>
    <lineage>
        <taxon>Eukaryota</taxon>
        <taxon>Metazoa</taxon>
        <taxon>Ecdysozoa</taxon>
        <taxon>Arthropoda</taxon>
        <taxon>Hexapoda</taxon>
        <taxon>Insecta</taxon>
        <taxon>Pterygota</taxon>
        <taxon>Neoptera</taxon>
        <taxon>Endopterygota</taxon>
        <taxon>Diptera</taxon>
        <taxon>Brachycera</taxon>
        <taxon>Muscomorpha</taxon>
        <taxon>Hippoboscoidea</taxon>
        <taxon>Glossinidae</taxon>
        <taxon>Glossina</taxon>
    </lineage>
</organism>
<dbReference type="AlphaFoldDB" id="A0A1B0ARN1"/>
<accession>A0A1B0ARN1</accession>
<dbReference type="EMBL" id="JXJN01002477">
    <property type="status" value="NOT_ANNOTATED_CDS"/>
    <property type="molecule type" value="Genomic_DNA"/>
</dbReference>
<name>A0A1B0ARN1_9MUSC</name>
<dbReference type="EnsemblMetazoa" id="GPPI006057-RA">
    <property type="protein sequence ID" value="GPPI006057-PA"/>
    <property type="gene ID" value="GPPI006057"/>
</dbReference>
<evidence type="ECO:0000313" key="2">
    <source>
        <dbReference type="Proteomes" id="UP000092460"/>
    </source>
</evidence>
<dbReference type="VEuPathDB" id="VectorBase:GPPI006057"/>
<dbReference type="Proteomes" id="UP000092460">
    <property type="component" value="Unassembled WGS sequence"/>
</dbReference>
<sequence>MLAGLSSAKRICGEIASPSCMCCDARSTSKQANCSRAMRTASSLAYGLSGSKTLLINTETMLVSSSWNGAGGAPINLFPSPLSKLTIKHVIILRLPPPNLPKTRKATKGALSGLRKVFQRACIRAARTGCI</sequence>
<evidence type="ECO:0000313" key="1">
    <source>
        <dbReference type="EnsemblMetazoa" id="GPPI006057-PA"/>
    </source>
</evidence>
<keyword evidence="2" id="KW-1185">Reference proteome</keyword>
<proteinExistence type="predicted"/>